<evidence type="ECO:0000259" key="3">
    <source>
        <dbReference type="Pfam" id="PF01494"/>
    </source>
</evidence>
<evidence type="ECO:0000256" key="1">
    <source>
        <dbReference type="ARBA" id="ARBA00022630"/>
    </source>
</evidence>
<evidence type="ECO:0000313" key="5">
    <source>
        <dbReference type="Proteomes" id="UP000470246"/>
    </source>
</evidence>
<keyword evidence="2" id="KW-0274">FAD</keyword>
<dbReference type="InterPro" id="IPR036188">
    <property type="entry name" value="FAD/NAD-bd_sf"/>
</dbReference>
<dbReference type="Gene3D" id="3.30.9.10">
    <property type="entry name" value="D-Amino Acid Oxidase, subunit A, domain 2"/>
    <property type="match status" value="1"/>
</dbReference>
<evidence type="ECO:0000256" key="2">
    <source>
        <dbReference type="ARBA" id="ARBA00022827"/>
    </source>
</evidence>
<proteinExistence type="predicted"/>
<dbReference type="Pfam" id="PF21274">
    <property type="entry name" value="Rng_hyd_C"/>
    <property type="match status" value="1"/>
</dbReference>
<dbReference type="InterPro" id="IPR002938">
    <property type="entry name" value="FAD-bd"/>
</dbReference>
<reference evidence="4 5" key="1">
    <citation type="submission" date="2020-02" db="EMBL/GenBank/DDBJ databases">
        <title>Geodermatophilus sabuli CPCC 205279 I12A-02694.</title>
        <authorList>
            <person name="Jiang Z."/>
        </authorList>
    </citation>
    <scope>NUCLEOTIDE SEQUENCE [LARGE SCALE GENOMIC DNA]</scope>
    <source>
        <strain evidence="4 5">I12A-02694</strain>
    </source>
</reference>
<dbReference type="AlphaFoldDB" id="A0A7K3VWD0"/>
<evidence type="ECO:0000313" key="4">
    <source>
        <dbReference type="EMBL" id="NEK56955.1"/>
    </source>
</evidence>
<sequence length="634" mass="67171">MVDAAIVRPALLPPLAPGEWPEEVPVLIVGGGPAGLSAAVLLAQRGIEVLLVERRGPESRFPRAHLLNVRTMEVFAEMGVADDVYALAPADDRWRKVVWYTSVTGPTPLHGLKLGEVPAWGGGPDAERYARASHRRFSNLPQIRLDPLLWGHADACCPGRIRAHQEVIALQQHGTGGVTATIVDRHTGDIRRVRARYLVAADGGRVSSSLLGVELEGPRAIRDVVSYHVSADLSVWAEPDALLAHFIQPSGQGRTVGALQALGPLRYGRESPEWLVAVTPRPDDAPAPDDEALLGRAREMLGLAPDHPMTLNSVSHWQYEGVVARRFRVGSAFLVGDAAHRHPPTGGLGLNCAVQDVHNLAWKLAAVLHGWAGDALLDTYATERRPIAAYYTAHALENAGRHAPIGAALGLGPGMTEDEGWAEIGVFVSDGPVGDERRARVADAVAANADDYSQLGVEAGYSYEAGALVPDGSLPPGHASPIDVSPIEYVPTTRPGHHLPHVWLRRLPGHGGPVSTLDLVAADPLTLVVGPAAAVAWQDAAAAASTSSGFPVVVVVVPDEDSDWTAVREVGDTGAVLVRPDRKVGWRTGAVPADATAALRTAVAALLRGSAAAEGDPAEPYLERIRRAAARLRR</sequence>
<dbReference type="PANTHER" id="PTHR43004">
    <property type="entry name" value="TRK SYSTEM POTASSIUM UPTAKE PROTEIN"/>
    <property type="match status" value="1"/>
</dbReference>
<accession>A0A7K3VWD0</accession>
<dbReference type="RefSeq" id="WP_163480138.1">
    <property type="nucleotide sequence ID" value="NZ_JAAGWF010000004.1"/>
</dbReference>
<dbReference type="PRINTS" id="PR00420">
    <property type="entry name" value="RNGMNOXGNASE"/>
</dbReference>
<name>A0A7K3VWD0_9ACTN</name>
<comment type="caution">
    <text evidence="4">The sequence shown here is derived from an EMBL/GenBank/DDBJ whole genome shotgun (WGS) entry which is preliminary data.</text>
</comment>
<keyword evidence="1" id="KW-0285">Flavoprotein</keyword>
<keyword evidence="5" id="KW-1185">Reference proteome</keyword>
<dbReference type="Gene3D" id="3.40.30.120">
    <property type="match status" value="1"/>
</dbReference>
<dbReference type="PANTHER" id="PTHR43004:SF8">
    <property type="entry name" value="FAD-BINDING DOMAIN-CONTAINING PROTEIN-RELATED"/>
    <property type="match status" value="1"/>
</dbReference>
<dbReference type="InterPro" id="IPR050641">
    <property type="entry name" value="RIFMO-like"/>
</dbReference>
<dbReference type="Proteomes" id="UP000470246">
    <property type="component" value="Unassembled WGS sequence"/>
</dbReference>
<organism evidence="4 5">
    <name type="scientific">Geodermatophilus sabuli</name>
    <dbReference type="NCBI Taxonomy" id="1564158"/>
    <lineage>
        <taxon>Bacteria</taxon>
        <taxon>Bacillati</taxon>
        <taxon>Actinomycetota</taxon>
        <taxon>Actinomycetes</taxon>
        <taxon>Geodermatophilales</taxon>
        <taxon>Geodermatophilaceae</taxon>
        <taxon>Geodermatophilus</taxon>
    </lineage>
</organism>
<dbReference type="Pfam" id="PF01494">
    <property type="entry name" value="FAD_binding_3"/>
    <property type="match status" value="1"/>
</dbReference>
<dbReference type="GO" id="GO:0071949">
    <property type="term" value="F:FAD binding"/>
    <property type="evidence" value="ECO:0007669"/>
    <property type="project" value="InterPro"/>
</dbReference>
<dbReference type="Gene3D" id="3.50.50.60">
    <property type="entry name" value="FAD/NAD(P)-binding domain"/>
    <property type="match status" value="1"/>
</dbReference>
<dbReference type="EMBL" id="JAAGWF010000004">
    <property type="protein sequence ID" value="NEK56955.1"/>
    <property type="molecule type" value="Genomic_DNA"/>
</dbReference>
<gene>
    <name evidence="4" type="ORF">GCU56_03595</name>
</gene>
<feature type="domain" description="FAD-binding" evidence="3">
    <location>
        <begin position="23"/>
        <end position="390"/>
    </location>
</feature>
<protein>
    <submittedName>
        <fullName evidence="4">FAD-binding protein</fullName>
    </submittedName>
</protein>
<dbReference type="GO" id="GO:0016709">
    <property type="term" value="F:oxidoreductase activity, acting on paired donors, with incorporation or reduction of molecular oxygen, NAD(P)H as one donor, and incorporation of one atom of oxygen"/>
    <property type="evidence" value="ECO:0007669"/>
    <property type="project" value="UniProtKB-ARBA"/>
</dbReference>
<dbReference type="SUPFAM" id="SSF51905">
    <property type="entry name" value="FAD/NAD(P)-binding domain"/>
    <property type="match status" value="1"/>
</dbReference>